<dbReference type="Pfam" id="PF18093">
    <property type="entry name" value="Trm5_N"/>
    <property type="match status" value="1"/>
</dbReference>
<evidence type="ECO:0000256" key="4">
    <source>
        <dbReference type="HAMAP-Rule" id="MF_01922"/>
    </source>
</evidence>
<dbReference type="Pfam" id="PF02475">
    <property type="entry name" value="TRM5-TYW2_MTfase"/>
    <property type="match status" value="1"/>
</dbReference>
<dbReference type="InterPro" id="IPR056744">
    <property type="entry name" value="TRM5/TYW2-like_N"/>
</dbReference>
<evidence type="ECO:0000256" key="1">
    <source>
        <dbReference type="ARBA" id="ARBA00022679"/>
    </source>
</evidence>
<evidence type="ECO:0000313" key="6">
    <source>
        <dbReference type="EMBL" id="ADC65547.1"/>
    </source>
</evidence>
<dbReference type="HAMAP" id="MF_01922">
    <property type="entry name" value="TYW2_archaea"/>
    <property type="match status" value="1"/>
</dbReference>
<dbReference type="SUPFAM" id="SSF53335">
    <property type="entry name" value="S-adenosyl-L-methionine-dependent methyltransferases"/>
    <property type="match status" value="1"/>
</dbReference>
<name>D3RYI4_FERPA</name>
<keyword evidence="1 4" id="KW-0808">Transferase</keyword>
<comment type="function">
    <text evidence="4">S-adenosyl-L-methionine-dependent transferase that acts as a component of the wyosine derivatives biosynthesis pathway. Catalyzes the transfer of the alpha-amino-alpha-carboxypropyl (acp) group from S-adenosyl-L-methionine to 4-demethylwyosine (imG-14), forming 7-aminocarboxypropyl-demethylwyosine (wybutosine-86) at position 37 of tRNA(Phe).</text>
</comment>
<dbReference type="Pfam" id="PF25133">
    <property type="entry name" value="TYW2_N_2"/>
    <property type="match status" value="1"/>
</dbReference>
<dbReference type="OrthoDB" id="8079at2157"/>
<feature type="binding site" evidence="4">
    <location>
        <position position="167"/>
    </location>
    <ligand>
        <name>S-adenosyl-L-methionine</name>
        <dbReference type="ChEBI" id="CHEBI:59789"/>
    </ligand>
</feature>
<dbReference type="InterPro" id="IPR030382">
    <property type="entry name" value="MeTrfase_TRM5/TYW2"/>
</dbReference>
<dbReference type="eggNOG" id="arCOG00033">
    <property type="taxonomic scope" value="Archaea"/>
</dbReference>
<reference evidence="7" key="1">
    <citation type="submission" date="2010-02" db="EMBL/GenBank/DDBJ databases">
        <title>Complete sequence of Ferroglobus placidus DSM 10642.</title>
        <authorList>
            <consortium name="US DOE Joint Genome Institute"/>
            <person name="Lucas S."/>
            <person name="Copeland A."/>
            <person name="Lapidus A."/>
            <person name="Cheng J.-F."/>
            <person name="Bruce D."/>
            <person name="Goodwin L."/>
            <person name="Pitluck S."/>
            <person name="Saunders E."/>
            <person name="Brettin T."/>
            <person name="Detter J.C."/>
            <person name="Han C."/>
            <person name="Tapia R."/>
            <person name="Larimer F."/>
            <person name="Land M."/>
            <person name="Hauser L."/>
            <person name="Kyrpides N."/>
            <person name="Ivanova N."/>
            <person name="Holmes D."/>
            <person name="Lovley D."/>
            <person name="Kyrpides N."/>
            <person name="Anderson I.J."/>
            <person name="Woyke T."/>
        </authorList>
    </citation>
    <scope>NUCLEOTIDE SEQUENCE [LARGE SCALE GENOMIC DNA]</scope>
    <source>
        <strain evidence="7">DSM 10642 / AEDII12DO</strain>
    </source>
</reference>
<dbReference type="PANTHER" id="PTHR23245">
    <property type="entry name" value="TRNA METHYLTRANSFERASE"/>
    <property type="match status" value="1"/>
</dbReference>
<dbReference type="STRING" id="589924.Ferp_1396"/>
<comment type="caution">
    <text evidence="4">Lacks conserved residue(s) required for the propagation of feature annotation.</text>
</comment>
<organism evidence="6 7">
    <name type="scientific">Ferroglobus placidus (strain DSM 10642 / AEDII12DO)</name>
    <dbReference type="NCBI Taxonomy" id="589924"/>
    <lineage>
        <taxon>Archaea</taxon>
        <taxon>Methanobacteriati</taxon>
        <taxon>Methanobacteriota</taxon>
        <taxon>Archaeoglobi</taxon>
        <taxon>Archaeoglobales</taxon>
        <taxon>Archaeoglobaceae</taxon>
        <taxon>Ferroglobus</taxon>
    </lineage>
</organism>
<accession>D3RYI4</accession>
<keyword evidence="2 4" id="KW-0949">S-adenosyl-L-methionine</keyword>
<sequence>MKVVKVPKVKAEEVRKFAEKIGAKDKRRLITFDGSFVYIPIYDGFEEHFSGFEVIEDENPVFAKKYDVKKLAREKFSEEISKGIVSFKILGDLAIVKLEGKAREFGEKIGELILETFPRLKAVWCDEGKEGMERKPKMRLLAGKGSVTVHKEHDCLFKVDVTKVMYSLGNQYEKLRVANLVKEGEIVLDMFAGIGYFTIPIANHSRAEKIYAFEINFDAYKLLLENLRLNKIRNVVAANIDSRFTPESFADRVVMGHIFAEDFIEVAVKALNREGYIHYHESVPEKIIERPIKRIEAVCKKFNKEVRILGMRKVKNYSPGVVHVVVDAYVR</sequence>
<dbReference type="GO" id="GO:0030488">
    <property type="term" value="P:tRNA methylation"/>
    <property type="evidence" value="ECO:0007669"/>
    <property type="project" value="TreeGrafter"/>
</dbReference>
<dbReference type="EC" id="2.5.1.114" evidence="4"/>
<gene>
    <name evidence="4" type="primary">taw2</name>
    <name evidence="6" type="ordered locus">Ferp_1396</name>
</gene>
<feature type="binding site" evidence="4">
    <location>
        <position position="174"/>
    </location>
    <ligand>
        <name>S-adenosyl-L-methionine</name>
        <dbReference type="ChEBI" id="CHEBI:59789"/>
    </ligand>
</feature>
<keyword evidence="3 4" id="KW-0819">tRNA processing</keyword>
<dbReference type="GO" id="GO:0008175">
    <property type="term" value="F:tRNA methyltransferase activity"/>
    <property type="evidence" value="ECO:0007669"/>
    <property type="project" value="TreeGrafter"/>
</dbReference>
<evidence type="ECO:0000259" key="5">
    <source>
        <dbReference type="PROSITE" id="PS51684"/>
    </source>
</evidence>
<dbReference type="Gene3D" id="3.30.70.2580">
    <property type="match status" value="1"/>
</dbReference>
<proteinExistence type="inferred from homology"/>
<dbReference type="InterPro" id="IPR030867">
    <property type="entry name" value="TYW2_archaea"/>
</dbReference>
<dbReference type="PaxDb" id="589924-Ferp_1396"/>
<evidence type="ECO:0000256" key="3">
    <source>
        <dbReference type="ARBA" id="ARBA00022694"/>
    </source>
</evidence>
<dbReference type="Gene3D" id="3.40.50.150">
    <property type="entry name" value="Vaccinia Virus protein VP39"/>
    <property type="match status" value="1"/>
</dbReference>
<dbReference type="GeneID" id="8778913"/>
<dbReference type="RefSeq" id="WP_012965890.1">
    <property type="nucleotide sequence ID" value="NC_013849.1"/>
</dbReference>
<comment type="catalytic activity">
    <reaction evidence="4">
        <text>4-demethylwyosine(37) in tRNA(Phe) + S-adenosyl-L-methionine = 4-demethyl-7-[(3S)-3-amino-3-carboxypropyl]wyosine(37) in tRNA(Phe) + S-methyl-5'-thioadenosine + H(+)</text>
        <dbReference type="Rhea" id="RHEA:36355"/>
        <dbReference type="Rhea" id="RHEA-COMP:10164"/>
        <dbReference type="Rhea" id="RHEA-COMP:10378"/>
        <dbReference type="ChEBI" id="CHEBI:15378"/>
        <dbReference type="ChEBI" id="CHEBI:17509"/>
        <dbReference type="ChEBI" id="CHEBI:59789"/>
        <dbReference type="ChEBI" id="CHEBI:64315"/>
        <dbReference type="ChEBI" id="CHEBI:73550"/>
        <dbReference type="EC" id="2.5.1.114"/>
    </reaction>
</comment>
<dbReference type="Gene3D" id="3.30.300.110">
    <property type="entry name" value="Met-10+ protein-like domains"/>
    <property type="match status" value="1"/>
</dbReference>
<keyword evidence="7" id="KW-1185">Reference proteome</keyword>
<dbReference type="AlphaFoldDB" id="D3RYI4"/>
<dbReference type="PROSITE" id="PS51684">
    <property type="entry name" value="SAM_MT_TRM5_TYW2"/>
    <property type="match status" value="1"/>
</dbReference>
<dbReference type="InterPro" id="IPR056743">
    <property type="entry name" value="TRM5-TYW2-like_MTfase"/>
</dbReference>
<dbReference type="KEGG" id="fpl:Ferp_1396"/>
<comment type="subcellular location">
    <subcellularLocation>
        <location evidence="4">Cytoplasm</location>
    </subcellularLocation>
</comment>
<dbReference type="EMBL" id="CP001899">
    <property type="protein sequence ID" value="ADC65547.1"/>
    <property type="molecule type" value="Genomic_DNA"/>
</dbReference>
<dbReference type="InterPro" id="IPR040601">
    <property type="entry name" value="Trm5a/b_N"/>
</dbReference>
<dbReference type="HOGENOM" id="CLU_022610_0_2_2"/>
<dbReference type="GO" id="GO:0102522">
    <property type="term" value="F:tRNA 4-demethylwyosine alpha-amino-alpha-carboxypropyltransferase activity"/>
    <property type="evidence" value="ECO:0007669"/>
    <property type="project" value="UniProtKB-EC"/>
</dbReference>
<dbReference type="Proteomes" id="UP000002613">
    <property type="component" value="Chromosome"/>
</dbReference>
<evidence type="ECO:0000256" key="2">
    <source>
        <dbReference type="ARBA" id="ARBA00022691"/>
    </source>
</evidence>
<dbReference type="PANTHER" id="PTHR23245:SF41">
    <property type="entry name" value="TRNA(PHE) (4-DEMETHYLWYOSINE(37)-C(7)) AMINOCARBOXYPROPYLTRANSFERASE"/>
    <property type="match status" value="1"/>
</dbReference>
<dbReference type="GO" id="GO:0005737">
    <property type="term" value="C:cytoplasm"/>
    <property type="evidence" value="ECO:0007669"/>
    <property type="project" value="UniProtKB-SubCell"/>
</dbReference>
<evidence type="ECO:0000313" key="7">
    <source>
        <dbReference type="Proteomes" id="UP000002613"/>
    </source>
</evidence>
<feature type="binding site" evidence="4">
    <location>
        <position position="214"/>
    </location>
    <ligand>
        <name>S-adenosyl-L-methionine</name>
        <dbReference type="ChEBI" id="CHEBI:59789"/>
    </ligand>
</feature>
<feature type="domain" description="SAM-dependent methyltransferase TRM5/TYW2-type" evidence="5">
    <location>
        <begin position="87"/>
        <end position="331"/>
    </location>
</feature>
<protein>
    <recommendedName>
        <fullName evidence="4">tRNA(Phe) (4-demethylwyosine(37)-C(7)) aminocarboxypropyltransferase</fullName>
        <ecNumber evidence="4">2.5.1.114</ecNumber>
    </recommendedName>
    <alternativeName>
        <fullName evidence="4">tRNA wyosine derivatives biosynthesis protein Taw2</fullName>
    </alternativeName>
</protein>
<dbReference type="InterPro" id="IPR029063">
    <property type="entry name" value="SAM-dependent_MTases_sf"/>
</dbReference>
<keyword evidence="4" id="KW-0963">Cytoplasm</keyword>
<dbReference type="CDD" id="cd02440">
    <property type="entry name" value="AdoMet_MTases"/>
    <property type="match status" value="1"/>
</dbReference>
<reference evidence="6 7" key="2">
    <citation type="journal article" date="2011" name="Stand. Genomic Sci.">
        <title>Complete genome sequence of Ferroglobus placidus AEDII12DO.</title>
        <authorList>
            <person name="Anderson I."/>
            <person name="Risso C."/>
            <person name="Holmes D."/>
            <person name="Lucas S."/>
            <person name="Copeland A."/>
            <person name="Lapidus A."/>
            <person name="Cheng J.F."/>
            <person name="Bruce D."/>
            <person name="Goodwin L."/>
            <person name="Pitluck S."/>
            <person name="Saunders E."/>
            <person name="Brettin T."/>
            <person name="Detter J.C."/>
            <person name="Han C."/>
            <person name="Tapia R."/>
            <person name="Larimer F."/>
            <person name="Land M."/>
            <person name="Hauser L."/>
            <person name="Woyke T."/>
            <person name="Lovley D."/>
            <person name="Kyrpides N."/>
            <person name="Ivanova N."/>
        </authorList>
    </citation>
    <scope>NUCLEOTIDE SEQUENCE [LARGE SCALE GENOMIC DNA]</scope>
    <source>
        <strain evidence="7">DSM 10642 / AEDII12DO</strain>
    </source>
</reference>
<comment type="similarity">
    <text evidence="4">Belongs to the class I-like SAM-binding methyltransferase superfamily. TRM5/TYW2 family.</text>
</comment>